<keyword evidence="2" id="KW-1185">Reference proteome</keyword>
<reference evidence="2" key="1">
    <citation type="submission" date="2015-08" db="EMBL/GenBank/DDBJ databases">
        <title>Genome sequence of the strict anaerobe Clostridium homopropionicum LuHBu1 (DSM 5847T).</title>
        <authorList>
            <person name="Poehlein A."/>
            <person name="Beck M."/>
            <person name="Schiel-Bengelsdorf B."/>
            <person name="Bengelsdorf F.R."/>
            <person name="Daniel R."/>
            <person name="Duerre P."/>
        </authorList>
    </citation>
    <scope>NUCLEOTIDE SEQUENCE [LARGE SCALE GENOMIC DNA]</scope>
    <source>
        <strain evidence="2">DSM 5847</strain>
    </source>
</reference>
<organism evidence="1 2">
    <name type="scientific">Clostridium homopropionicum DSM 5847</name>
    <dbReference type="NCBI Taxonomy" id="1121318"/>
    <lineage>
        <taxon>Bacteria</taxon>
        <taxon>Bacillati</taxon>
        <taxon>Bacillota</taxon>
        <taxon>Clostridia</taxon>
        <taxon>Eubacteriales</taxon>
        <taxon>Clostridiaceae</taxon>
        <taxon>Clostridium</taxon>
    </lineage>
</organism>
<dbReference type="PATRIC" id="fig|1121318.3.peg.3383"/>
<proteinExistence type="predicted"/>
<dbReference type="EMBL" id="LHUR01000042">
    <property type="protein sequence ID" value="KOA18486.1"/>
    <property type="molecule type" value="Genomic_DNA"/>
</dbReference>
<accession>A0A0L6Z6A0</accession>
<dbReference type="AlphaFoldDB" id="A0A0L6Z6A0"/>
<sequence>MVDNNTVMGYRHLVKLFIDAYDNDWDAAQALKKNREFMCMIRRIKFEGVYKL</sequence>
<gene>
    <name evidence="1" type="ORF">CLHOM_33880</name>
</gene>
<evidence type="ECO:0000313" key="1">
    <source>
        <dbReference type="EMBL" id="KOA18486.1"/>
    </source>
</evidence>
<comment type="caution">
    <text evidence="1">The sequence shown here is derived from an EMBL/GenBank/DDBJ whole genome shotgun (WGS) entry which is preliminary data.</text>
</comment>
<dbReference type="STRING" id="36844.SAMN04488501_10192"/>
<name>A0A0L6Z6A0_9CLOT</name>
<evidence type="ECO:0000313" key="2">
    <source>
        <dbReference type="Proteomes" id="UP000037043"/>
    </source>
</evidence>
<dbReference type="RefSeq" id="WP_175478634.1">
    <property type="nucleotide sequence ID" value="NZ_LHUR01000042.1"/>
</dbReference>
<dbReference type="Proteomes" id="UP000037043">
    <property type="component" value="Unassembled WGS sequence"/>
</dbReference>
<protein>
    <submittedName>
        <fullName evidence="1">Uncharacterized protein</fullName>
    </submittedName>
</protein>